<gene>
    <name evidence="4" type="ORF">N7449_009231</name>
</gene>
<dbReference type="OrthoDB" id="288590at2759"/>
<dbReference type="InterPro" id="IPR050231">
    <property type="entry name" value="Iron_ascorbate_oxido_reductase"/>
</dbReference>
<sequence length="351" mass="39748">MTSKTYEWQAVRSLPQELPVAQLRTVHLSKLLDGDAAESRNLLNACKTDGFFYLDIQNIDDNLLQVVDAMFQFDRELYDLPDEEKMAYDVDKLSELKLNGYKPVGRNFGGLAGQKDGFETYAIPKDGIMDLNGQGSFVRPPVVDKYMNTLKSFVRFVNTATTTIMETISVSLELPEGVGLLDYHRPNVPSPDIIRLLKYHAQDIRERGALHTPHTDLGSLTFLFTRQPGLQILAPNSNEWTWVEPREDCAIVNLGDMMALLTNDYLRSCLHRVAPLPGQAMPNRYSFAYLVRAENRTPMTGLNSPLIPVKEQEEVLTSDDWIKKKFGVLRLDSRKKGQDWVLTGQDKVLPV</sequence>
<dbReference type="InterPro" id="IPR026992">
    <property type="entry name" value="DIOX_N"/>
</dbReference>
<dbReference type="InterPro" id="IPR027443">
    <property type="entry name" value="IPNS-like_sf"/>
</dbReference>
<comment type="similarity">
    <text evidence="1 2">Belongs to the iron/ascorbate-dependent oxidoreductase family.</text>
</comment>
<accession>A0A9W9M8V9</accession>
<dbReference type="EMBL" id="JAPQKQ010000006">
    <property type="protein sequence ID" value="KAJ5193089.1"/>
    <property type="molecule type" value="Genomic_DNA"/>
</dbReference>
<evidence type="ECO:0000256" key="2">
    <source>
        <dbReference type="RuleBase" id="RU003682"/>
    </source>
</evidence>
<dbReference type="GO" id="GO:0016491">
    <property type="term" value="F:oxidoreductase activity"/>
    <property type="evidence" value="ECO:0007669"/>
    <property type="project" value="UniProtKB-KW"/>
</dbReference>
<dbReference type="Proteomes" id="UP001150942">
    <property type="component" value="Unassembled WGS sequence"/>
</dbReference>
<dbReference type="GO" id="GO:0044283">
    <property type="term" value="P:small molecule biosynthetic process"/>
    <property type="evidence" value="ECO:0007669"/>
    <property type="project" value="UniProtKB-ARBA"/>
</dbReference>
<protein>
    <recommendedName>
        <fullName evidence="3">Fe2OG dioxygenase domain-containing protein</fullName>
    </recommendedName>
</protein>
<dbReference type="Gene3D" id="2.60.120.330">
    <property type="entry name" value="B-lactam Antibiotic, Isopenicillin N Synthase, Chain"/>
    <property type="match status" value="1"/>
</dbReference>
<evidence type="ECO:0000313" key="4">
    <source>
        <dbReference type="EMBL" id="KAJ5193089.1"/>
    </source>
</evidence>
<feature type="domain" description="Fe2OG dioxygenase" evidence="3">
    <location>
        <begin position="190"/>
        <end position="293"/>
    </location>
</feature>
<dbReference type="InterPro" id="IPR005123">
    <property type="entry name" value="Oxoglu/Fe-dep_dioxygenase_dom"/>
</dbReference>
<dbReference type="AlphaFoldDB" id="A0A9W9M8V9"/>
<dbReference type="PANTHER" id="PTHR47990">
    <property type="entry name" value="2-OXOGLUTARATE (2OG) AND FE(II)-DEPENDENT OXYGENASE SUPERFAMILY PROTEIN-RELATED"/>
    <property type="match status" value="1"/>
</dbReference>
<name>A0A9W9M8V9_9EURO</name>
<evidence type="ECO:0000259" key="3">
    <source>
        <dbReference type="PROSITE" id="PS51471"/>
    </source>
</evidence>
<keyword evidence="5" id="KW-1185">Reference proteome</keyword>
<organism evidence="4 5">
    <name type="scientific">Penicillium cf. viridicatum</name>
    <dbReference type="NCBI Taxonomy" id="2972119"/>
    <lineage>
        <taxon>Eukaryota</taxon>
        <taxon>Fungi</taxon>
        <taxon>Dikarya</taxon>
        <taxon>Ascomycota</taxon>
        <taxon>Pezizomycotina</taxon>
        <taxon>Eurotiomycetes</taxon>
        <taxon>Eurotiomycetidae</taxon>
        <taxon>Eurotiales</taxon>
        <taxon>Aspergillaceae</taxon>
        <taxon>Penicillium</taxon>
    </lineage>
</organism>
<dbReference type="Pfam" id="PF03171">
    <property type="entry name" value="2OG-FeII_Oxy"/>
    <property type="match status" value="1"/>
</dbReference>
<keyword evidence="2" id="KW-0408">Iron</keyword>
<reference evidence="4" key="2">
    <citation type="journal article" date="2023" name="IMA Fungus">
        <title>Comparative genomic study of the Penicillium genus elucidates a diverse pangenome and 15 lateral gene transfer events.</title>
        <authorList>
            <person name="Petersen C."/>
            <person name="Sorensen T."/>
            <person name="Nielsen M.R."/>
            <person name="Sondergaard T.E."/>
            <person name="Sorensen J.L."/>
            <person name="Fitzpatrick D.A."/>
            <person name="Frisvad J.C."/>
            <person name="Nielsen K.L."/>
        </authorList>
    </citation>
    <scope>NUCLEOTIDE SEQUENCE</scope>
    <source>
        <strain evidence="4">IBT 20477</strain>
    </source>
</reference>
<proteinExistence type="inferred from homology"/>
<keyword evidence="2" id="KW-0560">Oxidoreductase</keyword>
<comment type="caution">
    <text evidence="4">The sequence shown here is derived from an EMBL/GenBank/DDBJ whole genome shotgun (WGS) entry which is preliminary data.</text>
</comment>
<evidence type="ECO:0000256" key="1">
    <source>
        <dbReference type="ARBA" id="ARBA00008056"/>
    </source>
</evidence>
<dbReference type="InterPro" id="IPR044861">
    <property type="entry name" value="IPNS-like_FE2OG_OXY"/>
</dbReference>
<dbReference type="GO" id="GO:0046872">
    <property type="term" value="F:metal ion binding"/>
    <property type="evidence" value="ECO:0007669"/>
    <property type="project" value="UniProtKB-KW"/>
</dbReference>
<reference evidence="4" key="1">
    <citation type="submission" date="2022-11" db="EMBL/GenBank/DDBJ databases">
        <authorList>
            <person name="Petersen C."/>
        </authorList>
    </citation>
    <scope>NUCLEOTIDE SEQUENCE</scope>
    <source>
        <strain evidence="4">IBT 20477</strain>
    </source>
</reference>
<dbReference type="PROSITE" id="PS51471">
    <property type="entry name" value="FE2OG_OXY"/>
    <property type="match status" value="1"/>
</dbReference>
<dbReference type="SUPFAM" id="SSF51197">
    <property type="entry name" value="Clavaminate synthase-like"/>
    <property type="match status" value="1"/>
</dbReference>
<evidence type="ECO:0000313" key="5">
    <source>
        <dbReference type="Proteomes" id="UP001150942"/>
    </source>
</evidence>
<keyword evidence="2" id="KW-0479">Metal-binding</keyword>
<dbReference type="Pfam" id="PF14226">
    <property type="entry name" value="DIOX_N"/>
    <property type="match status" value="1"/>
</dbReference>